<accession>A0A7X8XXX0</accession>
<dbReference type="EMBL" id="JABAIL010000007">
    <property type="protein sequence ID" value="NLR93647.1"/>
    <property type="molecule type" value="Genomic_DNA"/>
</dbReference>
<sequence>MIQVIHVLIHNSFIYKPNYTPETRATLNDWLTKDIQRNYTYQDGILSFHQSLKNSITVDKSIGKIIIVQDVVNKTEKVVSLPKNKNNFDEGFYQIKFHDEEIPSLHFQLGEYLNMEIPSPSRESHKLALLHIGKTIRHRTNFKFECRGDSLGAQRSYGEYDTLVTYLGSTKNVDFNLKKSTVLPIQISKEINERKMLY</sequence>
<dbReference type="Proteomes" id="UP000585050">
    <property type="component" value="Unassembled WGS sequence"/>
</dbReference>
<dbReference type="AlphaFoldDB" id="A0A7X8XXX0"/>
<proteinExistence type="predicted"/>
<gene>
    <name evidence="1" type="ORF">HGP29_20780</name>
</gene>
<reference evidence="1 2" key="1">
    <citation type="submission" date="2020-04" db="EMBL/GenBank/DDBJ databases">
        <title>Flammeovirga sp. SR4, a novel species isolated from seawater.</title>
        <authorList>
            <person name="Wang X."/>
        </authorList>
    </citation>
    <scope>NUCLEOTIDE SEQUENCE [LARGE SCALE GENOMIC DNA]</scope>
    <source>
        <strain evidence="1 2">SR4</strain>
    </source>
</reference>
<dbReference type="RefSeq" id="WP_168884360.1">
    <property type="nucleotide sequence ID" value="NZ_JABAIL010000007.1"/>
</dbReference>
<evidence type="ECO:0000313" key="2">
    <source>
        <dbReference type="Proteomes" id="UP000585050"/>
    </source>
</evidence>
<organism evidence="1 2">
    <name type="scientific">Flammeovirga agarivorans</name>
    <dbReference type="NCBI Taxonomy" id="2726742"/>
    <lineage>
        <taxon>Bacteria</taxon>
        <taxon>Pseudomonadati</taxon>
        <taxon>Bacteroidota</taxon>
        <taxon>Cytophagia</taxon>
        <taxon>Cytophagales</taxon>
        <taxon>Flammeovirgaceae</taxon>
        <taxon>Flammeovirga</taxon>
    </lineage>
</organism>
<keyword evidence="2" id="KW-1185">Reference proteome</keyword>
<name>A0A7X8XXX0_9BACT</name>
<comment type="caution">
    <text evidence="1">The sequence shown here is derived from an EMBL/GenBank/DDBJ whole genome shotgun (WGS) entry which is preliminary data.</text>
</comment>
<evidence type="ECO:0000313" key="1">
    <source>
        <dbReference type="EMBL" id="NLR93647.1"/>
    </source>
</evidence>
<protein>
    <submittedName>
        <fullName evidence="1">Uncharacterized protein</fullName>
    </submittedName>
</protein>